<dbReference type="Pfam" id="PF13489">
    <property type="entry name" value="Methyltransf_23"/>
    <property type="match status" value="1"/>
</dbReference>
<reference evidence="1" key="1">
    <citation type="submission" date="2024-05" db="EMBL/GenBank/DDBJ databases">
        <authorList>
            <person name="Luo Y.-C."/>
            <person name="Nicholds J."/>
            <person name="Mortimer T."/>
            <person name="Maboni G."/>
        </authorList>
    </citation>
    <scope>NUCLEOTIDE SEQUENCE</scope>
    <source>
        <strain evidence="1">153920</strain>
    </source>
</reference>
<name>A0AB39CMX4_9BURK</name>
<accession>A0AB39CMX4</accession>
<dbReference type="RefSeq" id="WP_368644066.1">
    <property type="nucleotide sequence ID" value="NZ_CP158252.1"/>
</dbReference>
<gene>
    <name evidence="1" type="ORF">ABRY99_06890</name>
</gene>
<keyword evidence="1" id="KW-0808">Transferase</keyword>
<dbReference type="AlphaFoldDB" id="A0AB39CMX4"/>
<dbReference type="CDD" id="cd02440">
    <property type="entry name" value="AdoMet_MTases"/>
    <property type="match status" value="1"/>
</dbReference>
<dbReference type="EC" id="2.1.1.-" evidence="1"/>
<dbReference type="GO" id="GO:0008168">
    <property type="term" value="F:methyltransferase activity"/>
    <property type="evidence" value="ECO:0007669"/>
    <property type="project" value="UniProtKB-KW"/>
</dbReference>
<dbReference type="GO" id="GO:0032259">
    <property type="term" value="P:methylation"/>
    <property type="evidence" value="ECO:0007669"/>
    <property type="project" value="UniProtKB-KW"/>
</dbReference>
<proteinExistence type="predicted"/>
<sequence>MIDTSTDHPRFRATYAALELLEMYSGHTENIHMLDVGGGNGVHTHFFRQHGFQVDLVDIVQGKPDRVFVGNFPDFTPAKRYDVVWASHVLEHILDPGSFIRHLLHCAKEDGWLCVTVPPAKQEMTFGHVTQWSAGLLLINLIKAGLDCREAKILTHGYNVSILTPVKFRTNTIYTSWLPPDIPIKQGYFDGDIESLNWQTTTIANHLRLKVAHSDSFSETLKELRGMGSSGFVLCMDELGEMRRFHWYDAAFERLVVVA</sequence>
<evidence type="ECO:0000313" key="1">
    <source>
        <dbReference type="EMBL" id="XDJ43275.1"/>
    </source>
</evidence>
<dbReference type="EMBL" id="CP158252">
    <property type="protein sequence ID" value="XDJ43275.1"/>
    <property type="molecule type" value="Genomic_DNA"/>
</dbReference>
<keyword evidence="1" id="KW-0489">Methyltransferase</keyword>
<dbReference type="SUPFAM" id="SSF53335">
    <property type="entry name" value="S-adenosyl-L-methionine-dependent methyltransferases"/>
    <property type="match status" value="1"/>
</dbReference>
<organism evidence="1">
    <name type="scientific">Castellaniella ginsengisoli</name>
    <dbReference type="NCBI Taxonomy" id="546114"/>
    <lineage>
        <taxon>Bacteria</taxon>
        <taxon>Pseudomonadati</taxon>
        <taxon>Pseudomonadota</taxon>
        <taxon>Betaproteobacteria</taxon>
        <taxon>Burkholderiales</taxon>
        <taxon>Alcaligenaceae</taxon>
        <taxon>Castellaniella</taxon>
    </lineage>
</organism>
<protein>
    <submittedName>
        <fullName evidence="1">Class I SAM-dependent methyltransferase</fullName>
        <ecNumber evidence="1">2.1.1.-</ecNumber>
    </submittedName>
</protein>
<dbReference type="Gene3D" id="3.40.50.150">
    <property type="entry name" value="Vaccinia Virus protein VP39"/>
    <property type="match status" value="1"/>
</dbReference>
<dbReference type="InterPro" id="IPR029063">
    <property type="entry name" value="SAM-dependent_MTases_sf"/>
</dbReference>